<dbReference type="OrthoDB" id="416093at2759"/>
<dbReference type="InterPro" id="IPR015655">
    <property type="entry name" value="PP2C"/>
</dbReference>
<sequence>MPLFAIKARPETPDSAEPDLWGTPDLDLIDVFASPLTPLMLSVKLWISRISPCSRWKRYSTSRVSQLALCRSLVCCSQFAELPAVQYISRMAGMRPSPRRGRWSLADSYDFIASFLTRSELRRPPAAHVRALGHEREFRTSCCAHRNVGPTTRLHRSIPALHMSVSLEQKYGTRRHFHDYFVTNLPSSSLHPDSRSSTGPHHKLPRSASTPHTPGSGRSPAAAPPMIGASRELTVVRIPLRSAKHHFGVSVSRGTRPYNEDTYQAGTIEIPAFAKRAPISLSRSGSKVTAGGATSADSASGDPQVFYFGVFDGHGGNECSDFLREELHSYVENSAELFELGSSLRSTRKKDTDVGGPSEGRESGESELSSQGKKSLDRVEMKDEGDVEGSQNVPKRNDNGKVENPPATQALSSEEPVSAESNKPKAIELEKDLVSQWKETVGGYFRRFKPEYFSLAANGSSASDTPISIESVLMYAFLKADLDFVTAQARKPDDETQHGDMPLNADDILGEPAHLTPSKHRIGGPKRFVGGSTASVALISTPTPTPFWHPASPSTLIVAHVGDTRILLCDTATGLARPVTTDHHPSSPVESTRLRRYAATFVTDSFGEERMSGLANTRAFGDMRSKRIGVSAEPEISRIEIAPAEYSFLVLVSDGVSGTLSDQEIVDVVKEAKTPEQGSRDVVSYATEVSSEGDNATCLVVRLGGWERRIEGGMGSMGTKEVRDFRKGDALDPRRGRT</sequence>
<evidence type="ECO:0000313" key="8">
    <source>
        <dbReference type="Proteomes" id="UP000235786"/>
    </source>
</evidence>
<organism evidence="7 8">
    <name type="scientific">Hyaloscypha variabilis (strain UAMH 11265 / GT02V1 / F)</name>
    <name type="common">Meliniomyces variabilis</name>
    <dbReference type="NCBI Taxonomy" id="1149755"/>
    <lineage>
        <taxon>Eukaryota</taxon>
        <taxon>Fungi</taxon>
        <taxon>Dikarya</taxon>
        <taxon>Ascomycota</taxon>
        <taxon>Pezizomycotina</taxon>
        <taxon>Leotiomycetes</taxon>
        <taxon>Helotiales</taxon>
        <taxon>Hyaloscyphaceae</taxon>
        <taxon>Hyaloscypha</taxon>
        <taxon>Hyaloscypha variabilis</taxon>
    </lineage>
</organism>
<evidence type="ECO:0000256" key="5">
    <source>
        <dbReference type="SAM" id="MobiDB-lite"/>
    </source>
</evidence>
<accession>A0A2J6RKJ8</accession>
<dbReference type="PROSITE" id="PS01032">
    <property type="entry name" value="PPM_1"/>
    <property type="match status" value="1"/>
</dbReference>
<dbReference type="InterPro" id="IPR036457">
    <property type="entry name" value="PPM-type-like_dom_sf"/>
</dbReference>
<feature type="compositionally biased region" description="Basic and acidic residues" evidence="5">
    <location>
        <begin position="349"/>
        <end position="364"/>
    </location>
</feature>
<keyword evidence="2 4" id="KW-0378">Hydrolase</keyword>
<keyword evidence="3 4" id="KW-0904">Protein phosphatase</keyword>
<dbReference type="FunFam" id="3.60.40.10:FF:000098">
    <property type="entry name" value="Protein phosphatase 2C, putative"/>
    <property type="match status" value="1"/>
</dbReference>
<evidence type="ECO:0000256" key="4">
    <source>
        <dbReference type="RuleBase" id="RU003465"/>
    </source>
</evidence>
<dbReference type="GO" id="GO:0046872">
    <property type="term" value="F:metal ion binding"/>
    <property type="evidence" value="ECO:0007669"/>
    <property type="project" value="UniProtKB-KW"/>
</dbReference>
<feature type="region of interest" description="Disordered" evidence="5">
    <location>
        <begin position="347"/>
        <end position="424"/>
    </location>
</feature>
<evidence type="ECO:0000256" key="2">
    <source>
        <dbReference type="ARBA" id="ARBA00022801"/>
    </source>
</evidence>
<dbReference type="InterPro" id="IPR000222">
    <property type="entry name" value="PP2C_BS"/>
</dbReference>
<dbReference type="Proteomes" id="UP000235786">
    <property type="component" value="Unassembled WGS sequence"/>
</dbReference>
<gene>
    <name evidence="7" type="ORF">L207DRAFT_635010</name>
</gene>
<evidence type="ECO:0000313" key="7">
    <source>
        <dbReference type="EMBL" id="PMD39030.1"/>
    </source>
</evidence>
<dbReference type="CDD" id="cd00143">
    <property type="entry name" value="PP2Cc"/>
    <property type="match status" value="1"/>
</dbReference>
<dbReference type="PANTHER" id="PTHR13832">
    <property type="entry name" value="PROTEIN PHOSPHATASE 2C"/>
    <property type="match status" value="1"/>
</dbReference>
<feature type="region of interest" description="Disordered" evidence="5">
    <location>
        <begin position="712"/>
        <end position="738"/>
    </location>
</feature>
<keyword evidence="8" id="KW-1185">Reference proteome</keyword>
<dbReference type="GO" id="GO:0004722">
    <property type="term" value="F:protein serine/threonine phosphatase activity"/>
    <property type="evidence" value="ECO:0007669"/>
    <property type="project" value="InterPro"/>
</dbReference>
<evidence type="ECO:0000259" key="6">
    <source>
        <dbReference type="PROSITE" id="PS51746"/>
    </source>
</evidence>
<feature type="region of interest" description="Disordered" evidence="5">
    <location>
        <begin position="188"/>
        <end position="226"/>
    </location>
</feature>
<dbReference type="SUPFAM" id="SSF81606">
    <property type="entry name" value="PP2C-like"/>
    <property type="match status" value="1"/>
</dbReference>
<comment type="similarity">
    <text evidence="4">Belongs to the PP2C family.</text>
</comment>
<proteinExistence type="inferred from homology"/>
<evidence type="ECO:0000256" key="3">
    <source>
        <dbReference type="ARBA" id="ARBA00022912"/>
    </source>
</evidence>
<dbReference type="PROSITE" id="PS51746">
    <property type="entry name" value="PPM_2"/>
    <property type="match status" value="1"/>
</dbReference>
<feature type="compositionally biased region" description="Basic and acidic residues" evidence="5">
    <location>
        <begin position="720"/>
        <end position="738"/>
    </location>
</feature>
<feature type="domain" description="PPM-type phosphatase" evidence="6">
    <location>
        <begin position="246"/>
        <end position="703"/>
    </location>
</feature>
<name>A0A2J6RKJ8_HYAVF</name>
<feature type="compositionally biased region" description="Low complexity" evidence="5">
    <location>
        <begin position="188"/>
        <end position="197"/>
    </location>
</feature>
<dbReference type="EMBL" id="KZ613947">
    <property type="protein sequence ID" value="PMD39030.1"/>
    <property type="molecule type" value="Genomic_DNA"/>
</dbReference>
<dbReference type="AlphaFoldDB" id="A0A2J6RKJ8"/>
<dbReference type="PANTHER" id="PTHR13832:SF589">
    <property type="entry name" value="[PYRUVATE DEHYDROGENASE [ACETYL-TRANSFERRING]]-PHOSPHATASE 2, MITOCHONDRIAL"/>
    <property type="match status" value="1"/>
</dbReference>
<dbReference type="SMART" id="SM00332">
    <property type="entry name" value="PP2Cc"/>
    <property type="match status" value="1"/>
</dbReference>
<dbReference type="InterPro" id="IPR001932">
    <property type="entry name" value="PPM-type_phosphatase-like_dom"/>
</dbReference>
<dbReference type="Pfam" id="PF00481">
    <property type="entry name" value="PP2C"/>
    <property type="match status" value="1"/>
</dbReference>
<evidence type="ECO:0000256" key="1">
    <source>
        <dbReference type="ARBA" id="ARBA00022723"/>
    </source>
</evidence>
<protein>
    <submittedName>
        <fullName evidence="7">Protein serine/threonine phosphatase 2C</fullName>
    </submittedName>
</protein>
<reference evidence="7 8" key="1">
    <citation type="submission" date="2016-04" db="EMBL/GenBank/DDBJ databases">
        <title>A degradative enzymes factory behind the ericoid mycorrhizal symbiosis.</title>
        <authorList>
            <consortium name="DOE Joint Genome Institute"/>
            <person name="Martino E."/>
            <person name="Morin E."/>
            <person name="Grelet G."/>
            <person name="Kuo A."/>
            <person name="Kohler A."/>
            <person name="Daghino S."/>
            <person name="Barry K."/>
            <person name="Choi C."/>
            <person name="Cichocki N."/>
            <person name="Clum A."/>
            <person name="Copeland A."/>
            <person name="Hainaut M."/>
            <person name="Haridas S."/>
            <person name="Labutti K."/>
            <person name="Lindquist E."/>
            <person name="Lipzen A."/>
            <person name="Khouja H.-R."/>
            <person name="Murat C."/>
            <person name="Ohm R."/>
            <person name="Olson A."/>
            <person name="Spatafora J."/>
            <person name="Veneault-Fourrey C."/>
            <person name="Henrissat B."/>
            <person name="Grigoriev I."/>
            <person name="Martin F."/>
            <person name="Perotto S."/>
        </authorList>
    </citation>
    <scope>NUCLEOTIDE SEQUENCE [LARGE SCALE GENOMIC DNA]</scope>
    <source>
        <strain evidence="7 8">F</strain>
    </source>
</reference>
<feature type="compositionally biased region" description="Basic and acidic residues" evidence="5">
    <location>
        <begin position="374"/>
        <end position="384"/>
    </location>
</feature>
<dbReference type="STRING" id="1149755.A0A2J6RKJ8"/>
<dbReference type="Gene3D" id="3.60.40.10">
    <property type="entry name" value="PPM-type phosphatase domain"/>
    <property type="match status" value="1"/>
</dbReference>
<keyword evidence="1" id="KW-0479">Metal-binding</keyword>